<dbReference type="InterPro" id="IPR006258">
    <property type="entry name" value="Lipoamide_DH"/>
</dbReference>
<evidence type="ECO:0000259" key="14">
    <source>
        <dbReference type="Pfam" id="PF02852"/>
    </source>
</evidence>
<feature type="binding site" evidence="11">
    <location>
        <begin position="319"/>
        <end position="322"/>
    </location>
    <ligand>
        <name>FAD</name>
        <dbReference type="ChEBI" id="CHEBI:57692"/>
    </ligand>
</feature>
<comment type="catalytic activity">
    <reaction evidence="9 13">
        <text>N(6)-[(R)-dihydrolipoyl]-L-lysyl-[protein] + NAD(+) = N(6)-[(R)-lipoyl]-L-lysyl-[protein] + NADH + H(+)</text>
        <dbReference type="Rhea" id="RHEA:15045"/>
        <dbReference type="Rhea" id="RHEA-COMP:10474"/>
        <dbReference type="Rhea" id="RHEA-COMP:10475"/>
        <dbReference type="ChEBI" id="CHEBI:15378"/>
        <dbReference type="ChEBI" id="CHEBI:57540"/>
        <dbReference type="ChEBI" id="CHEBI:57945"/>
        <dbReference type="ChEBI" id="CHEBI:83099"/>
        <dbReference type="ChEBI" id="CHEBI:83100"/>
        <dbReference type="EC" id="1.8.1.4"/>
    </reaction>
</comment>
<dbReference type="Gene3D" id="3.30.390.30">
    <property type="match status" value="1"/>
</dbReference>
<keyword evidence="8 13" id="KW-0676">Redox-active center</keyword>
<evidence type="ECO:0000256" key="10">
    <source>
        <dbReference type="PIRSR" id="PIRSR000350-2"/>
    </source>
</evidence>
<dbReference type="InterPro" id="IPR001100">
    <property type="entry name" value="Pyr_nuc-diS_OxRdtase"/>
</dbReference>
<evidence type="ECO:0000256" key="1">
    <source>
        <dbReference type="ARBA" id="ARBA00007532"/>
    </source>
</evidence>
<dbReference type="PRINTS" id="PR00368">
    <property type="entry name" value="FADPNR"/>
</dbReference>
<keyword evidence="3 13" id="KW-0285">Flavoprotein</keyword>
<dbReference type="SUPFAM" id="SSF55424">
    <property type="entry name" value="FAD/NAD-linked reductases, dimerisation (C-terminal) domain"/>
    <property type="match status" value="1"/>
</dbReference>
<dbReference type="InterPro" id="IPR023753">
    <property type="entry name" value="FAD/NAD-binding_dom"/>
</dbReference>
<evidence type="ECO:0000256" key="5">
    <source>
        <dbReference type="ARBA" id="ARBA00023002"/>
    </source>
</evidence>
<evidence type="ECO:0000256" key="2">
    <source>
        <dbReference type="ARBA" id="ARBA00012608"/>
    </source>
</evidence>
<evidence type="ECO:0000256" key="3">
    <source>
        <dbReference type="ARBA" id="ARBA00022630"/>
    </source>
</evidence>
<dbReference type="InterPro" id="IPR004099">
    <property type="entry name" value="Pyr_nucl-diS_OxRdtase_dimer"/>
</dbReference>
<dbReference type="InterPro" id="IPR016156">
    <property type="entry name" value="FAD/NAD-linked_Rdtase_dimer_sf"/>
</dbReference>
<dbReference type="NCBIfam" id="TIGR01350">
    <property type="entry name" value="lipoamide_DH"/>
    <property type="match status" value="1"/>
</dbReference>
<feature type="binding site" evidence="11">
    <location>
        <position position="51"/>
    </location>
    <ligand>
        <name>FAD</name>
        <dbReference type="ChEBI" id="CHEBI:57692"/>
    </ligand>
</feature>
<reference evidence="16" key="1">
    <citation type="journal article" date="2020" name="mSystems">
        <title>Genome- and Community-Level Interaction Insights into Carbon Utilization and Element Cycling Functions of Hydrothermarchaeota in Hydrothermal Sediment.</title>
        <authorList>
            <person name="Zhou Z."/>
            <person name="Liu Y."/>
            <person name="Xu W."/>
            <person name="Pan J."/>
            <person name="Luo Z.H."/>
            <person name="Li M."/>
        </authorList>
    </citation>
    <scope>NUCLEOTIDE SEQUENCE [LARGE SCALE GENOMIC DNA]</scope>
    <source>
        <strain evidence="16">SpSt-508</strain>
    </source>
</reference>
<dbReference type="PRINTS" id="PR00411">
    <property type="entry name" value="PNDRDTASEI"/>
</dbReference>
<evidence type="ECO:0000256" key="9">
    <source>
        <dbReference type="ARBA" id="ARBA00049187"/>
    </source>
</evidence>
<dbReference type="Gene3D" id="3.50.50.60">
    <property type="entry name" value="FAD/NAD(P)-binding domain"/>
    <property type="match status" value="2"/>
</dbReference>
<feature type="disulfide bond" description="Redox-active" evidence="12">
    <location>
        <begin position="42"/>
        <end position="47"/>
    </location>
</feature>
<dbReference type="InterPro" id="IPR012999">
    <property type="entry name" value="Pyr_OxRdtase_I_AS"/>
</dbReference>
<feature type="active site" description="Proton acceptor" evidence="10">
    <location>
        <position position="445"/>
    </location>
</feature>
<comment type="caution">
    <text evidence="16">The sequence shown here is derived from an EMBL/GenBank/DDBJ whole genome shotgun (WGS) entry which is preliminary data.</text>
</comment>
<dbReference type="FunFam" id="3.30.390.30:FF:000001">
    <property type="entry name" value="Dihydrolipoyl dehydrogenase"/>
    <property type="match status" value="1"/>
</dbReference>
<protein>
    <recommendedName>
        <fullName evidence="2 13">Dihydrolipoyl dehydrogenase</fullName>
        <ecNumber evidence="2 13">1.8.1.4</ecNumber>
    </recommendedName>
</protein>
<dbReference type="GO" id="GO:0050660">
    <property type="term" value="F:flavin adenine dinucleotide binding"/>
    <property type="evidence" value="ECO:0007669"/>
    <property type="project" value="InterPro"/>
</dbReference>
<comment type="miscellaneous">
    <text evidence="13">The active site is a redox-active disulfide bond.</text>
</comment>
<keyword evidence="5 13" id="KW-0560">Oxidoreductase</keyword>
<comment type="similarity">
    <text evidence="1 13">Belongs to the class-I pyridine nucleotide-disulfide oxidoreductase family.</text>
</comment>
<comment type="cofactor">
    <cofactor evidence="11 13">
        <name>FAD</name>
        <dbReference type="ChEBI" id="CHEBI:57692"/>
    </cofactor>
    <text evidence="11 13">Binds 1 FAD per subunit.</text>
</comment>
<gene>
    <name evidence="16" type="primary">lpdA</name>
    <name evidence="16" type="ORF">ENS64_07005</name>
</gene>
<dbReference type="AlphaFoldDB" id="A0A7C4LLR9"/>
<dbReference type="SUPFAM" id="SSF51905">
    <property type="entry name" value="FAD/NAD(P)-binding domain"/>
    <property type="match status" value="1"/>
</dbReference>
<sequence>MPVHDVLVIGAGPGGYVAALRAAQLGLNTACVEREDALGGTCLRIGCIPSKALLESSELYRQARLHLAEHGIRTAGVELNLPALLQRKDQIVATLSKGIAGLFRKHKVTRYRGQGRLLGPGRVLVEGAEPVELQASHIIIATGSKSAPLRGVELTGDRIGTSTEALSYPEVPRHLVVIGAGYIGLELGCVWSRLGAKVTVLEYLDRILPGMDAELAAEAQKVLQKQGLEFRLGSRVTGARVLSERGNEAAPCVVECEGAAPITCDRVLLAVGRVPNTDGLGLETVGVAVDQRGRIEVDDRFRTSVPGLYAIGDVIAGPMLAHKAEEEGVACVEGIVGKYCHVHYDAIPGVCYTDPEIASVGKTEEQLQSAGIPYRKGMFPFLANGRARALGSTEGWVKMLAHRDTDRLLGVHILGPRAGDLIAEAVAAIEFGATAEDVARTSHAHPTLAECLKEAALAVDGRPLHV</sequence>
<dbReference type="PIRSF" id="PIRSF000350">
    <property type="entry name" value="Mercury_reductase_MerA"/>
    <property type="match status" value="1"/>
</dbReference>
<dbReference type="Pfam" id="PF07992">
    <property type="entry name" value="Pyr_redox_2"/>
    <property type="match status" value="1"/>
</dbReference>
<dbReference type="InterPro" id="IPR050151">
    <property type="entry name" value="Class-I_Pyr_Nuc-Dis_Oxidored"/>
</dbReference>
<feature type="domain" description="FAD/NAD(P)-binding" evidence="15">
    <location>
        <begin position="4"/>
        <end position="328"/>
    </location>
</feature>
<feature type="binding site" evidence="11">
    <location>
        <begin position="179"/>
        <end position="186"/>
    </location>
    <ligand>
        <name>NAD(+)</name>
        <dbReference type="ChEBI" id="CHEBI:57540"/>
    </ligand>
</feature>
<evidence type="ECO:0000256" key="6">
    <source>
        <dbReference type="ARBA" id="ARBA00023027"/>
    </source>
</evidence>
<accession>A0A7C4LLR9</accession>
<evidence type="ECO:0000256" key="4">
    <source>
        <dbReference type="ARBA" id="ARBA00022827"/>
    </source>
</evidence>
<feature type="binding site" evidence="11">
    <location>
        <position position="202"/>
    </location>
    <ligand>
        <name>NAD(+)</name>
        <dbReference type="ChEBI" id="CHEBI:57540"/>
    </ligand>
</feature>
<dbReference type="PANTHER" id="PTHR22912:SF151">
    <property type="entry name" value="DIHYDROLIPOYL DEHYDROGENASE, MITOCHONDRIAL"/>
    <property type="match status" value="1"/>
</dbReference>
<evidence type="ECO:0000256" key="7">
    <source>
        <dbReference type="ARBA" id="ARBA00023157"/>
    </source>
</evidence>
<proteinExistence type="inferred from homology"/>
<organism evidence="16">
    <name type="scientific">Schlesneria paludicola</name>
    <dbReference type="NCBI Taxonomy" id="360056"/>
    <lineage>
        <taxon>Bacteria</taxon>
        <taxon>Pseudomonadati</taxon>
        <taxon>Planctomycetota</taxon>
        <taxon>Planctomycetia</taxon>
        <taxon>Planctomycetales</taxon>
        <taxon>Planctomycetaceae</taxon>
        <taxon>Schlesneria</taxon>
    </lineage>
</organism>
<feature type="binding site" evidence="11">
    <location>
        <position position="313"/>
    </location>
    <ligand>
        <name>FAD</name>
        <dbReference type="ChEBI" id="CHEBI:57692"/>
    </ligand>
</feature>
<evidence type="ECO:0000259" key="15">
    <source>
        <dbReference type="Pfam" id="PF07992"/>
    </source>
</evidence>
<evidence type="ECO:0000256" key="12">
    <source>
        <dbReference type="PIRSR" id="PIRSR000350-4"/>
    </source>
</evidence>
<keyword evidence="6 11" id="KW-0520">NAD</keyword>
<dbReference type="EMBL" id="DSVQ01000012">
    <property type="protein sequence ID" value="HGT38998.1"/>
    <property type="molecule type" value="Genomic_DNA"/>
</dbReference>
<dbReference type="GO" id="GO:0006103">
    <property type="term" value="P:2-oxoglutarate metabolic process"/>
    <property type="evidence" value="ECO:0007669"/>
    <property type="project" value="TreeGrafter"/>
</dbReference>
<dbReference type="GO" id="GO:0005737">
    <property type="term" value="C:cytoplasm"/>
    <property type="evidence" value="ECO:0007669"/>
    <property type="project" value="UniProtKB-ARBA"/>
</dbReference>
<keyword evidence="7" id="KW-1015">Disulfide bond</keyword>
<dbReference type="PROSITE" id="PS00076">
    <property type="entry name" value="PYRIDINE_REDOX_1"/>
    <property type="match status" value="1"/>
</dbReference>
<dbReference type="Pfam" id="PF02852">
    <property type="entry name" value="Pyr_redox_dim"/>
    <property type="match status" value="1"/>
</dbReference>
<keyword evidence="4 11" id="KW-0274">FAD</keyword>
<feature type="binding site" evidence="11">
    <location>
        <begin position="142"/>
        <end position="144"/>
    </location>
    <ligand>
        <name>FAD</name>
        <dbReference type="ChEBI" id="CHEBI:57692"/>
    </ligand>
</feature>
<dbReference type="GO" id="GO:0004148">
    <property type="term" value="F:dihydrolipoyl dehydrogenase (NADH) activity"/>
    <property type="evidence" value="ECO:0007669"/>
    <property type="project" value="UniProtKB-EC"/>
</dbReference>
<evidence type="ECO:0000256" key="8">
    <source>
        <dbReference type="ARBA" id="ARBA00023284"/>
    </source>
</evidence>
<feature type="binding site" evidence="11">
    <location>
        <position position="115"/>
    </location>
    <ligand>
        <name>FAD</name>
        <dbReference type="ChEBI" id="CHEBI:57692"/>
    </ligand>
</feature>
<dbReference type="InterPro" id="IPR036188">
    <property type="entry name" value="FAD/NAD-bd_sf"/>
</dbReference>
<feature type="binding site" evidence="11">
    <location>
        <position position="272"/>
    </location>
    <ligand>
        <name>NAD(+)</name>
        <dbReference type="ChEBI" id="CHEBI:57540"/>
    </ligand>
</feature>
<dbReference type="EC" id="1.8.1.4" evidence="2 13"/>
<evidence type="ECO:0000313" key="16">
    <source>
        <dbReference type="EMBL" id="HGT38998.1"/>
    </source>
</evidence>
<feature type="domain" description="Pyridine nucleotide-disulphide oxidoreductase dimerisation" evidence="14">
    <location>
        <begin position="347"/>
        <end position="456"/>
    </location>
</feature>
<evidence type="ECO:0000256" key="13">
    <source>
        <dbReference type="RuleBase" id="RU003692"/>
    </source>
</evidence>
<name>A0A7C4LLR9_9PLAN</name>
<evidence type="ECO:0000256" key="11">
    <source>
        <dbReference type="PIRSR" id="PIRSR000350-3"/>
    </source>
</evidence>
<keyword evidence="11" id="KW-0547">Nucleotide-binding</keyword>
<dbReference type="PANTHER" id="PTHR22912">
    <property type="entry name" value="DISULFIDE OXIDOREDUCTASE"/>
    <property type="match status" value="1"/>
</dbReference>